<dbReference type="InterPro" id="IPR008332">
    <property type="entry name" value="MethylG_MeTrfase_N"/>
</dbReference>
<dbReference type="PANTHER" id="PTHR10815">
    <property type="entry name" value="METHYLATED-DNA--PROTEIN-CYSTEINE METHYLTRANSFERASE"/>
    <property type="match status" value="1"/>
</dbReference>
<evidence type="ECO:0000259" key="10">
    <source>
        <dbReference type="Pfam" id="PF02870"/>
    </source>
</evidence>
<dbReference type="GO" id="GO:0032259">
    <property type="term" value="P:methylation"/>
    <property type="evidence" value="ECO:0007669"/>
    <property type="project" value="UniProtKB-KW"/>
</dbReference>
<feature type="domain" description="Methylguanine DNA methyltransferase ribonuclease-like" evidence="10">
    <location>
        <begin position="22"/>
        <end position="94"/>
    </location>
</feature>
<organism evidence="11 12">
    <name type="scientific">Ornithinimicrobium faecis</name>
    <dbReference type="NCBI Taxonomy" id="2934158"/>
    <lineage>
        <taxon>Bacteria</taxon>
        <taxon>Bacillati</taxon>
        <taxon>Actinomycetota</taxon>
        <taxon>Actinomycetes</taxon>
        <taxon>Micrococcales</taxon>
        <taxon>Ornithinimicrobiaceae</taxon>
        <taxon>Ornithinimicrobium</taxon>
    </lineage>
</organism>
<evidence type="ECO:0000256" key="3">
    <source>
        <dbReference type="ARBA" id="ARBA00022603"/>
    </source>
</evidence>
<dbReference type="InterPro" id="IPR014048">
    <property type="entry name" value="MethylDNA_cys_MeTrfase_DNA-bd"/>
</dbReference>
<keyword evidence="6 8" id="KW-0234">DNA repair</keyword>
<dbReference type="NCBIfam" id="TIGR00589">
    <property type="entry name" value="ogt"/>
    <property type="match status" value="1"/>
</dbReference>
<evidence type="ECO:0000256" key="8">
    <source>
        <dbReference type="HAMAP-Rule" id="MF_00772"/>
    </source>
</evidence>
<feature type="domain" description="Methylated-DNA-[protein]-cysteine S-methyltransferase DNA binding" evidence="9">
    <location>
        <begin position="98"/>
        <end position="177"/>
    </location>
</feature>
<evidence type="ECO:0000313" key="11">
    <source>
        <dbReference type="EMBL" id="USQ79592.1"/>
    </source>
</evidence>
<dbReference type="Gene3D" id="3.30.160.70">
    <property type="entry name" value="Methylated DNA-protein cysteine methyltransferase domain"/>
    <property type="match status" value="1"/>
</dbReference>
<dbReference type="EMBL" id="CP099489">
    <property type="protein sequence ID" value="USQ79592.1"/>
    <property type="molecule type" value="Genomic_DNA"/>
</dbReference>
<gene>
    <name evidence="11" type="ORF">NF556_18675</name>
</gene>
<evidence type="ECO:0000256" key="5">
    <source>
        <dbReference type="ARBA" id="ARBA00022763"/>
    </source>
</evidence>
<name>A0ABY4YSN1_9MICO</name>
<dbReference type="PROSITE" id="PS00374">
    <property type="entry name" value="MGMT"/>
    <property type="match status" value="1"/>
</dbReference>
<dbReference type="InterPro" id="IPR036217">
    <property type="entry name" value="MethylDNA_cys_MeTrfase_DNAb"/>
</dbReference>
<dbReference type="PANTHER" id="PTHR10815:SF5">
    <property type="entry name" value="METHYLATED-DNA--PROTEIN-CYSTEINE METHYLTRANSFERASE"/>
    <property type="match status" value="1"/>
</dbReference>
<evidence type="ECO:0000313" key="12">
    <source>
        <dbReference type="Proteomes" id="UP001056455"/>
    </source>
</evidence>
<comment type="catalytic activity">
    <reaction evidence="1 8">
        <text>a 4-O-methyl-thymidine in DNA + L-cysteinyl-[protein] = a thymidine in DNA + S-methyl-L-cysteinyl-[protein]</text>
        <dbReference type="Rhea" id="RHEA:53428"/>
        <dbReference type="Rhea" id="RHEA-COMP:10131"/>
        <dbReference type="Rhea" id="RHEA-COMP:10132"/>
        <dbReference type="Rhea" id="RHEA-COMP:13555"/>
        <dbReference type="Rhea" id="RHEA-COMP:13556"/>
        <dbReference type="ChEBI" id="CHEBI:29950"/>
        <dbReference type="ChEBI" id="CHEBI:82612"/>
        <dbReference type="ChEBI" id="CHEBI:137386"/>
        <dbReference type="ChEBI" id="CHEBI:137387"/>
        <dbReference type="EC" id="2.1.1.63"/>
    </reaction>
</comment>
<comment type="function">
    <text evidence="8">Involved in the cellular defense against the biological effects of O6-methylguanine (O6-MeG) and O4-methylthymine (O4-MeT) in DNA. Repairs the methylated nucleobase in DNA by stoichiometrically transferring the methyl group to a cysteine residue in the enzyme. This is a suicide reaction: the enzyme is irreversibly inactivated.</text>
</comment>
<evidence type="ECO:0000259" key="9">
    <source>
        <dbReference type="Pfam" id="PF01035"/>
    </source>
</evidence>
<dbReference type="InterPro" id="IPR001497">
    <property type="entry name" value="MethylDNA_cys_MeTrfase_AS"/>
</dbReference>
<dbReference type="Pfam" id="PF02870">
    <property type="entry name" value="Methyltransf_1N"/>
    <property type="match status" value="1"/>
</dbReference>
<dbReference type="EC" id="2.1.1.63" evidence="8"/>
<dbReference type="InterPro" id="IPR023546">
    <property type="entry name" value="MGMT"/>
</dbReference>
<keyword evidence="3 8" id="KW-0489">Methyltransferase</keyword>
<evidence type="ECO:0000256" key="4">
    <source>
        <dbReference type="ARBA" id="ARBA00022679"/>
    </source>
</evidence>
<dbReference type="Gene3D" id="1.10.10.10">
    <property type="entry name" value="Winged helix-like DNA-binding domain superfamily/Winged helix DNA-binding domain"/>
    <property type="match status" value="1"/>
</dbReference>
<reference evidence="11" key="1">
    <citation type="submission" date="2022-06" db="EMBL/GenBank/DDBJ databases">
        <title>Ornithinimicrobium HY1793.</title>
        <authorList>
            <person name="Huang Y."/>
        </authorList>
    </citation>
    <scope>NUCLEOTIDE SEQUENCE</scope>
    <source>
        <strain evidence="11">HY1793</strain>
    </source>
</reference>
<dbReference type="RefSeq" id="WP_252592698.1">
    <property type="nucleotide sequence ID" value="NZ_CP099489.1"/>
</dbReference>
<proteinExistence type="inferred from homology"/>
<comment type="miscellaneous">
    <text evidence="8">This enzyme catalyzes only one turnover and therefore is not strictly catalytic. According to one definition, an enzyme is a biocatalyst that acts repeatedly and over many reaction cycles.</text>
</comment>
<dbReference type="HAMAP" id="MF_00772">
    <property type="entry name" value="OGT"/>
    <property type="match status" value="1"/>
</dbReference>
<comment type="similarity">
    <text evidence="8">Belongs to the MGMT family.</text>
</comment>
<dbReference type="GO" id="GO:0003908">
    <property type="term" value="F:methylated-DNA-[protein]-cysteine S-methyltransferase activity"/>
    <property type="evidence" value="ECO:0007669"/>
    <property type="project" value="UniProtKB-EC"/>
</dbReference>
<dbReference type="Proteomes" id="UP001056455">
    <property type="component" value="Chromosome"/>
</dbReference>
<dbReference type="SUPFAM" id="SSF53155">
    <property type="entry name" value="Methylated DNA-protein cysteine methyltransferase domain"/>
    <property type="match status" value="1"/>
</dbReference>
<accession>A0ABY4YSN1</accession>
<protein>
    <recommendedName>
        <fullName evidence="8">Methylated-DNA--protein-cysteine methyltransferase</fullName>
        <ecNumber evidence="8">2.1.1.63</ecNumber>
    </recommendedName>
    <alternativeName>
        <fullName evidence="8">6-O-methylguanine-DNA methyltransferase</fullName>
        <shortName evidence="8">MGMT</shortName>
    </alternativeName>
    <alternativeName>
        <fullName evidence="8">O-6-methylguanine-DNA-alkyltransferase</fullName>
    </alternativeName>
</protein>
<sequence length="185" mass="19630">MQTPAPGVPWREPGERNTHHVVVDSPIDELTLISDGAALTGAYMAVHRHTDRTGWGARVGLQDPATPAVLVEAARQLSAYFAGELTGFDLPLAPRGTDFQRLVWAQLLQIDFGSTSSYGALATRLGNPGASRAVGLANGRNPISIIVPCHRVIGASGQLTGYGGGIERKRTLLALEERVSGLALW</sequence>
<dbReference type="CDD" id="cd06445">
    <property type="entry name" value="ATase"/>
    <property type="match status" value="1"/>
</dbReference>
<evidence type="ECO:0000256" key="6">
    <source>
        <dbReference type="ARBA" id="ARBA00023204"/>
    </source>
</evidence>
<comment type="catalytic activity">
    <reaction evidence="7 8">
        <text>a 6-O-methyl-2'-deoxyguanosine in DNA + L-cysteinyl-[protein] = S-methyl-L-cysteinyl-[protein] + a 2'-deoxyguanosine in DNA</text>
        <dbReference type="Rhea" id="RHEA:24000"/>
        <dbReference type="Rhea" id="RHEA-COMP:10131"/>
        <dbReference type="Rhea" id="RHEA-COMP:10132"/>
        <dbReference type="Rhea" id="RHEA-COMP:11367"/>
        <dbReference type="Rhea" id="RHEA-COMP:11368"/>
        <dbReference type="ChEBI" id="CHEBI:29950"/>
        <dbReference type="ChEBI" id="CHEBI:82612"/>
        <dbReference type="ChEBI" id="CHEBI:85445"/>
        <dbReference type="ChEBI" id="CHEBI:85448"/>
        <dbReference type="EC" id="2.1.1.63"/>
    </reaction>
</comment>
<comment type="subcellular location">
    <subcellularLocation>
        <location evidence="8">Cytoplasm</location>
    </subcellularLocation>
</comment>
<keyword evidence="5 8" id="KW-0227">DNA damage</keyword>
<evidence type="ECO:0000256" key="2">
    <source>
        <dbReference type="ARBA" id="ARBA00022490"/>
    </source>
</evidence>
<keyword evidence="12" id="KW-1185">Reference proteome</keyword>
<dbReference type="InterPro" id="IPR036388">
    <property type="entry name" value="WH-like_DNA-bd_sf"/>
</dbReference>
<feature type="active site" description="Nucleophile; methyl group acceptor" evidence="8">
    <location>
        <position position="149"/>
    </location>
</feature>
<dbReference type="SUPFAM" id="SSF46767">
    <property type="entry name" value="Methylated DNA-protein cysteine methyltransferase, C-terminal domain"/>
    <property type="match status" value="1"/>
</dbReference>
<keyword evidence="2 8" id="KW-0963">Cytoplasm</keyword>
<evidence type="ECO:0000256" key="7">
    <source>
        <dbReference type="ARBA" id="ARBA00049348"/>
    </source>
</evidence>
<dbReference type="Pfam" id="PF01035">
    <property type="entry name" value="DNA_binding_1"/>
    <property type="match status" value="1"/>
</dbReference>
<dbReference type="InterPro" id="IPR036631">
    <property type="entry name" value="MGMT_N_sf"/>
</dbReference>
<keyword evidence="4 8" id="KW-0808">Transferase</keyword>
<evidence type="ECO:0000256" key="1">
    <source>
        <dbReference type="ARBA" id="ARBA00001286"/>
    </source>
</evidence>